<evidence type="ECO:0000256" key="1">
    <source>
        <dbReference type="ARBA" id="ARBA00004571"/>
    </source>
</evidence>
<comment type="caution">
    <text evidence="17">The sequence shown here is derived from an EMBL/GenBank/DDBJ whole genome shotgun (WGS) entry which is preliminary data.</text>
</comment>
<keyword evidence="9 13" id="KW-0798">TonB box</keyword>
<dbReference type="Gene3D" id="2.40.170.20">
    <property type="entry name" value="TonB-dependent receptor, beta-barrel domain"/>
    <property type="match status" value="1"/>
</dbReference>
<dbReference type="Pfam" id="PF07715">
    <property type="entry name" value="Plug"/>
    <property type="match status" value="1"/>
</dbReference>
<evidence type="ECO:0000256" key="5">
    <source>
        <dbReference type="ARBA" id="ARBA00022692"/>
    </source>
</evidence>
<accession>A0A7X1KNX1</accession>
<evidence type="ECO:0000256" key="9">
    <source>
        <dbReference type="ARBA" id="ARBA00023077"/>
    </source>
</evidence>
<dbReference type="InterPro" id="IPR000531">
    <property type="entry name" value="Beta-barrel_TonB"/>
</dbReference>
<dbReference type="PROSITE" id="PS52016">
    <property type="entry name" value="TONB_DEPENDENT_REC_3"/>
    <property type="match status" value="1"/>
</dbReference>
<evidence type="ECO:0000256" key="3">
    <source>
        <dbReference type="ARBA" id="ARBA00022452"/>
    </source>
</evidence>
<evidence type="ECO:0000256" key="10">
    <source>
        <dbReference type="ARBA" id="ARBA00023136"/>
    </source>
</evidence>
<dbReference type="GO" id="GO:0015344">
    <property type="term" value="F:siderophore uptake transmembrane transporter activity"/>
    <property type="evidence" value="ECO:0007669"/>
    <property type="project" value="TreeGrafter"/>
</dbReference>
<keyword evidence="2 12" id="KW-0813">Transport</keyword>
<dbReference type="InterPro" id="IPR036942">
    <property type="entry name" value="Beta-barrel_TonB_sf"/>
</dbReference>
<evidence type="ECO:0000256" key="7">
    <source>
        <dbReference type="ARBA" id="ARBA00023004"/>
    </source>
</evidence>
<evidence type="ECO:0000256" key="13">
    <source>
        <dbReference type="RuleBase" id="RU003357"/>
    </source>
</evidence>
<comment type="subcellular location">
    <subcellularLocation>
        <location evidence="1 12">Cell outer membrane</location>
        <topology evidence="1 12">Multi-pass membrane protein</topology>
    </subcellularLocation>
</comment>
<dbReference type="InterPro" id="IPR012910">
    <property type="entry name" value="Plug_dom"/>
</dbReference>
<dbReference type="SUPFAM" id="SSF56935">
    <property type="entry name" value="Porins"/>
    <property type="match status" value="1"/>
</dbReference>
<keyword evidence="17" id="KW-0675">Receptor</keyword>
<evidence type="ECO:0000256" key="11">
    <source>
        <dbReference type="ARBA" id="ARBA00023237"/>
    </source>
</evidence>
<dbReference type="Pfam" id="PF00593">
    <property type="entry name" value="TonB_dep_Rec_b-barrel"/>
    <property type="match status" value="1"/>
</dbReference>
<feature type="domain" description="TonB-dependent receptor plug" evidence="16">
    <location>
        <begin position="59"/>
        <end position="172"/>
    </location>
</feature>
<dbReference type="EMBL" id="JACLAX010000001">
    <property type="protein sequence ID" value="MBC2667800.1"/>
    <property type="molecule type" value="Genomic_DNA"/>
</dbReference>
<feature type="signal peptide" evidence="14">
    <location>
        <begin position="1"/>
        <end position="22"/>
    </location>
</feature>
<evidence type="ECO:0000256" key="8">
    <source>
        <dbReference type="ARBA" id="ARBA00023065"/>
    </source>
</evidence>
<keyword evidence="3 12" id="KW-1134">Transmembrane beta strand</keyword>
<evidence type="ECO:0000259" key="15">
    <source>
        <dbReference type="Pfam" id="PF00593"/>
    </source>
</evidence>
<keyword evidence="7" id="KW-0408">Iron</keyword>
<name>A0A7X1KNX1_9SPHN</name>
<dbReference type="Gene3D" id="2.170.130.10">
    <property type="entry name" value="TonB-dependent receptor, plug domain"/>
    <property type="match status" value="1"/>
</dbReference>
<evidence type="ECO:0000256" key="6">
    <source>
        <dbReference type="ARBA" id="ARBA00022729"/>
    </source>
</evidence>
<evidence type="ECO:0000259" key="16">
    <source>
        <dbReference type="Pfam" id="PF07715"/>
    </source>
</evidence>
<evidence type="ECO:0000256" key="12">
    <source>
        <dbReference type="PROSITE-ProRule" id="PRU01360"/>
    </source>
</evidence>
<evidence type="ECO:0000313" key="18">
    <source>
        <dbReference type="Proteomes" id="UP000551327"/>
    </source>
</evidence>
<keyword evidence="11 12" id="KW-0998">Cell outer membrane</keyword>
<dbReference type="InterPro" id="IPR039426">
    <property type="entry name" value="TonB-dep_rcpt-like"/>
</dbReference>
<evidence type="ECO:0000256" key="2">
    <source>
        <dbReference type="ARBA" id="ARBA00022448"/>
    </source>
</evidence>
<keyword evidence="8" id="KW-0406">Ion transport</keyword>
<dbReference type="PANTHER" id="PTHR32552">
    <property type="entry name" value="FERRICHROME IRON RECEPTOR-RELATED"/>
    <property type="match status" value="1"/>
</dbReference>
<reference evidence="17 18" key="1">
    <citation type="submission" date="2020-08" db="EMBL/GenBank/DDBJ databases">
        <title>The genome sequence of type strain Novosphingobium piscinae KCTC 42194.</title>
        <authorList>
            <person name="Liu Y."/>
        </authorList>
    </citation>
    <scope>NUCLEOTIDE SEQUENCE [LARGE SCALE GENOMIC DNA]</scope>
    <source>
        <strain evidence="17 18">KCTC 42194</strain>
    </source>
</reference>
<dbReference type="Proteomes" id="UP000551327">
    <property type="component" value="Unassembled WGS sequence"/>
</dbReference>
<keyword evidence="18" id="KW-1185">Reference proteome</keyword>
<dbReference type="PANTHER" id="PTHR32552:SF89">
    <property type="entry name" value="CATECHOLATE SIDEROPHORE RECEPTOR FIU"/>
    <property type="match status" value="1"/>
</dbReference>
<comment type="similarity">
    <text evidence="12 13">Belongs to the TonB-dependent receptor family.</text>
</comment>
<dbReference type="AlphaFoldDB" id="A0A7X1KNX1"/>
<evidence type="ECO:0000256" key="14">
    <source>
        <dbReference type="SAM" id="SignalP"/>
    </source>
</evidence>
<keyword evidence="6 14" id="KW-0732">Signal</keyword>
<gene>
    <name evidence="17" type="ORF">H7F53_01405</name>
</gene>
<organism evidence="17 18">
    <name type="scientific">Novosphingobium piscinae</name>
    <dbReference type="NCBI Taxonomy" id="1507448"/>
    <lineage>
        <taxon>Bacteria</taxon>
        <taxon>Pseudomonadati</taxon>
        <taxon>Pseudomonadota</taxon>
        <taxon>Alphaproteobacteria</taxon>
        <taxon>Sphingomonadales</taxon>
        <taxon>Sphingomonadaceae</taxon>
        <taxon>Novosphingobium</taxon>
    </lineage>
</organism>
<keyword evidence="4" id="KW-0410">Iron transport</keyword>
<sequence length="833" mass="88182">MRSWPYLATTLLAGAIASPALAADEAAKQEGEAPRAATSQAQAPAAKTFSTGVAKGRDLLDTAISASVIDETDLAKLSVSSVAGIMQRIPGIRSETSDIDGFSAITVRGLPLAADGSKFLQIQEDGLPVLEFGDLHFASADQFIRADLTLSQVQAIRGGSASTFASNSPGGVVNFISKTGETEGGVVQLSSGLGFDLKRADFAYGSPLGGGWRFHVGGFYRDGEGPRAIGYTGFRGGQVKLNVTKQFNGGYIRFYGKYLDDRQPNYSLYPVLLTGTNDKVVVNDLPGNSVRGAVYESPFTARNAGLDDQNNPTTFDGRNGLRGISKAIGFEAQVDLAGWTVSNRFRFAAIGGEYNESIPMVQAPAAVLGTILAGPGASFSYAAGPNAGRAFNPAELAALSIKITARLNAIDNMTNDLRASRVWTAGEGKLTTTGGVYLSSQSVDMYWNFLNTLNDFAGGGRNMPLDLTSAGGTRLSNAGVFAYGFGFAVPLSAYHTHYDLTYRIAAPYASANYQIGKLAIGGSLRWDTGKVRGNIFSASLQGPGGTTLDIDRDGVVTTAETKVAILPLSQPSTVNYDYDYLSYSAGVNYRVAETFSVFARYSRGGRANAERILGAGSLNPASGALIDPSTAFSPVKQAEAGAKFRQGGLTAYVTGFWASTSERNYQIGADNAGQVIVIPINRTYAAKGIEFEGEVRRGPFALTVGATWTDARIDQDRTDPALEGNRPRHIPTFAFQAVPQVEFSRVTFGAVVNGTAESFAQDSNILKQPGYVLVSPFLQFRPIERVQLALNAFNVFNKLAIVQLASAAIPAGGLTNAQVMNGRTVTGSLRFSF</sequence>
<evidence type="ECO:0000256" key="4">
    <source>
        <dbReference type="ARBA" id="ARBA00022496"/>
    </source>
</evidence>
<dbReference type="RefSeq" id="WP_185677670.1">
    <property type="nucleotide sequence ID" value="NZ_JACLAX010000001.1"/>
</dbReference>
<dbReference type="GO" id="GO:0009279">
    <property type="term" value="C:cell outer membrane"/>
    <property type="evidence" value="ECO:0007669"/>
    <property type="project" value="UniProtKB-SubCell"/>
</dbReference>
<evidence type="ECO:0000313" key="17">
    <source>
        <dbReference type="EMBL" id="MBC2667800.1"/>
    </source>
</evidence>
<proteinExistence type="inferred from homology"/>
<feature type="chain" id="PRO_5030546273" evidence="14">
    <location>
        <begin position="23"/>
        <end position="833"/>
    </location>
</feature>
<protein>
    <submittedName>
        <fullName evidence="17">TonB-dependent receptor</fullName>
    </submittedName>
</protein>
<feature type="domain" description="TonB-dependent receptor-like beta-barrel" evidence="15">
    <location>
        <begin position="403"/>
        <end position="795"/>
    </location>
</feature>
<dbReference type="InterPro" id="IPR037066">
    <property type="entry name" value="Plug_dom_sf"/>
</dbReference>
<keyword evidence="10 12" id="KW-0472">Membrane</keyword>
<keyword evidence="5 12" id="KW-0812">Transmembrane</keyword>